<reference evidence="2 3" key="1">
    <citation type="submission" date="2023-09" db="EMBL/GenBank/DDBJ databases">
        <title>Nesidiocoris tenuis whole genome shotgun sequence.</title>
        <authorList>
            <person name="Shibata T."/>
            <person name="Shimoda M."/>
            <person name="Kobayashi T."/>
            <person name="Uehara T."/>
        </authorList>
    </citation>
    <scope>NUCLEOTIDE SEQUENCE [LARGE SCALE GENOMIC DNA]</scope>
    <source>
        <strain evidence="2 3">Japan</strain>
    </source>
</reference>
<evidence type="ECO:0000313" key="3">
    <source>
        <dbReference type="Proteomes" id="UP001307889"/>
    </source>
</evidence>
<dbReference type="EMBL" id="AP028918">
    <property type="protein sequence ID" value="BES99337.1"/>
    <property type="molecule type" value="Genomic_DNA"/>
</dbReference>
<organism evidence="2 3">
    <name type="scientific">Nesidiocoris tenuis</name>
    <dbReference type="NCBI Taxonomy" id="355587"/>
    <lineage>
        <taxon>Eukaryota</taxon>
        <taxon>Metazoa</taxon>
        <taxon>Ecdysozoa</taxon>
        <taxon>Arthropoda</taxon>
        <taxon>Hexapoda</taxon>
        <taxon>Insecta</taxon>
        <taxon>Pterygota</taxon>
        <taxon>Neoptera</taxon>
        <taxon>Paraneoptera</taxon>
        <taxon>Hemiptera</taxon>
        <taxon>Heteroptera</taxon>
        <taxon>Panheteroptera</taxon>
        <taxon>Cimicomorpha</taxon>
        <taxon>Miridae</taxon>
        <taxon>Dicyphina</taxon>
        <taxon>Nesidiocoris</taxon>
    </lineage>
</organism>
<feature type="compositionally biased region" description="Basic and acidic residues" evidence="1">
    <location>
        <begin position="106"/>
        <end position="121"/>
    </location>
</feature>
<protein>
    <submittedName>
        <fullName evidence="2">Uncharacterized protein</fullName>
    </submittedName>
</protein>
<evidence type="ECO:0000256" key="1">
    <source>
        <dbReference type="SAM" id="MobiDB-lite"/>
    </source>
</evidence>
<feature type="region of interest" description="Disordered" evidence="1">
    <location>
        <begin position="76"/>
        <end position="121"/>
    </location>
</feature>
<gene>
    <name evidence="2" type="ORF">NTJ_12154</name>
</gene>
<dbReference type="Proteomes" id="UP001307889">
    <property type="component" value="Chromosome 10"/>
</dbReference>
<name>A0ABN7B960_9HEMI</name>
<keyword evidence="3" id="KW-1185">Reference proteome</keyword>
<feature type="region of interest" description="Disordered" evidence="1">
    <location>
        <begin position="1"/>
        <end position="30"/>
    </location>
</feature>
<accession>A0ABN7B960</accession>
<proteinExistence type="predicted"/>
<sequence>MRPSESYWVSWDDLQPPEQQPRSCAPQGEQFWIPYGDQTELQPPPQFREAPHCHRCNLQSQGRRADALARFRTKQAMGRVSSTWAPQMPPRVYDDRLTSRPWQQGLREDLYKYQRPPEEEV</sequence>
<evidence type="ECO:0000313" key="2">
    <source>
        <dbReference type="EMBL" id="BES99337.1"/>
    </source>
</evidence>